<keyword evidence="4" id="KW-1133">Transmembrane helix</keyword>
<dbReference type="Gene3D" id="2.120.10.80">
    <property type="entry name" value="Kelch-type beta propeller"/>
    <property type="match status" value="2"/>
</dbReference>
<feature type="transmembrane region" description="Helical" evidence="4">
    <location>
        <begin position="679"/>
        <end position="699"/>
    </location>
</feature>
<feature type="compositionally biased region" description="Low complexity" evidence="3">
    <location>
        <begin position="743"/>
        <end position="757"/>
    </location>
</feature>
<feature type="compositionally biased region" description="Acidic residues" evidence="3">
    <location>
        <begin position="995"/>
        <end position="1007"/>
    </location>
</feature>
<feature type="region of interest" description="Disordered" evidence="3">
    <location>
        <begin position="705"/>
        <end position="809"/>
    </location>
</feature>
<keyword evidence="6" id="KW-1185">Reference proteome</keyword>
<dbReference type="OMA" id="RGPYQHH"/>
<evidence type="ECO:0000313" key="5">
    <source>
        <dbReference type="EMBL" id="SJL01977.1"/>
    </source>
</evidence>
<evidence type="ECO:0000256" key="3">
    <source>
        <dbReference type="SAM" id="MobiDB-lite"/>
    </source>
</evidence>
<feature type="region of interest" description="Disordered" evidence="3">
    <location>
        <begin position="946"/>
        <end position="1020"/>
    </location>
</feature>
<dbReference type="OrthoDB" id="10250130at2759"/>
<feature type="transmembrane region" description="Helical" evidence="4">
    <location>
        <begin position="902"/>
        <end position="923"/>
    </location>
</feature>
<accession>A0A284QZR5</accession>
<keyword evidence="4" id="KW-0812">Transmembrane</keyword>
<dbReference type="AlphaFoldDB" id="A0A284QZR5"/>
<gene>
    <name evidence="5" type="ORF">ARMOST_05301</name>
</gene>
<feature type="transmembrane region" description="Helical" evidence="4">
    <location>
        <begin position="874"/>
        <end position="896"/>
    </location>
</feature>
<reference evidence="6" key="1">
    <citation type="journal article" date="2017" name="Nat. Ecol. Evol.">
        <title>Genome expansion and lineage-specific genetic innovations in the forest pathogenic fungi Armillaria.</title>
        <authorList>
            <person name="Sipos G."/>
            <person name="Prasanna A.N."/>
            <person name="Walter M.C."/>
            <person name="O'Connor E."/>
            <person name="Balint B."/>
            <person name="Krizsan K."/>
            <person name="Kiss B."/>
            <person name="Hess J."/>
            <person name="Varga T."/>
            <person name="Slot J."/>
            <person name="Riley R."/>
            <person name="Boka B."/>
            <person name="Rigling D."/>
            <person name="Barry K."/>
            <person name="Lee J."/>
            <person name="Mihaltcheva S."/>
            <person name="LaButti K."/>
            <person name="Lipzen A."/>
            <person name="Waldron R."/>
            <person name="Moloney N.M."/>
            <person name="Sperisen C."/>
            <person name="Kredics L."/>
            <person name="Vagvoelgyi C."/>
            <person name="Patrignani A."/>
            <person name="Fitzpatrick D."/>
            <person name="Nagy I."/>
            <person name="Doyle S."/>
            <person name="Anderson J.B."/>
            <person name="Grigoriev I.V."/>
            <person name="Gueldener U."/>
            <person name="Muensterkoetter M."/>
            <person name="Nagy L.G."/>
        </authorList>
    </citation>
    <scope>NUCLEOTIDE SEQUENCE [LARGE SCALE GENOMIC DNA]</scope>
    <source>
        <strain evidence="6">C18/9</strain>
    </source>
</reference>
<evidence type="ECO:0000256" key="2">
    <source>
        <dbReference type="ARBA" id="ARBA00022737"/>
    </source>
</evidence>
<protein>
    <submittedName>
        <fullName evidence="5">Uncharacterized protein</fullName>
    </submittedName>
</protein>
<dbReference type="PANTHER" id="PTHR46093">
    <property type="entry name" value="ACYL-COA-BINDING DOMAIN-CONTAINING PROTEIN 5"/>
    <property type="match status" value="1"/>
</dbReference>
<dbReference type="InterPro" id="IPR015915">
    <property type="entry name" value="Kelch-typ_b-propeller"/>
</dbReference>
<dbReference type="SUPFAM" id="SSF117281">
    <property type="entry name" value="Kelch motif"/>
    <property type="match status" value="1"/>
</dbReference>
<proteinExistence type="predicted"/>
<dbReference type="EMBL" id="FUEG01000003">
    <property type="protein sequence ID" value="SJL01977.1"/>
    <property type="molecule type" value="Genomic_DNA"/>
</dbReference>
<evidence type="ECO:0000256" key="4">
    <source>
        <dbReference type="SAM" id="Phobius"/>
    </source>
</evidence>
<evidence type="ECO:0000256" key="1">
    <source>
        <dbReference type="ARBA" id="ARBA00022441"/>
    </source>
</evidence>
<feature type="compositionally biased region" description="Basic and acidic residues" evidence="3">
    <location>
        <begin position="1008"/>
        <end position="1020"/>
    </location>
</feature>
<feature type="compositionally biased region" description="Low complexity" evidence="3">
    <location>
        <begin position="770"/>
        <end position="781"/>
    </location>
</feature>
<dbReference type="Proteomes" id="UP000219338">
    <property type="component" value="Unassembled WGS sequence"/>
</dbReference>
<dbReference type="Pfam" id="PF24681">
    <property type="entry name" value="Kelch_KLHDC2_KLHL20_DRC7"/>
    <property type="match status" value="1"/>
</dbReference>
<evidence type="ECO:0000313" key="6">
    <source>
        <dbReference type="Proteomes" id="UP000219338"/>
    </source>
</evidence>
<organism evidence="5 6">
    <name type="scientific">Armillaria ostoyae</name>
    <name type="common">Armillaria root rot fungus</name>
    <dbReference type="NCBI Taxonomy" id="47428"/>
    <lineage>
        <taxon>Eukaryota</taxon>
        <taxon>Fungi</taxon>
        <taxon>Dikarya</taxon>
        <taxon>Basidiomycota</taxon>
        <taxon>Agaricomycotina</taxon>
        <taxon>Agaricomycetes</taxon>
        <taxon>Agaricomycetidae</taxon>
        <taxon>Agaricales</taxon>
        <taxon>Marasmiineae</taxon>
        <taxon>Physalacriaceae</taxon>
        <taxon>Armillaria</taxon>
    </lineage>
</organism>
<keyword evidence="1" id="KW-0880">Kelch repeat</keyword>
<feature type="compositionally biased region" description="Basic and acidic residues" evidence="3">
    <location>
        <begin position="715"/>
        <end position="728"/>
    </location>
</feature>
<feature type="region of interest" description="Disordered" evidence="3">
    <location>
        <begin position="549"/>
        <end position="577"/>
    </location>
</feature>
<dbReference type="PANTHER" id="PTHR46093:SF3">
    <property type="entry name" value="ACYL-COA-BINDING DOMAIN-CONTAINING PROTEIN 4"/>
    <property type="match status" value="1"/>
</dbReference>
<feature type="transmembrane region" description="Helical" evidence="4">
    <location>
        <begin position="624"/>
        <end position="650"/>
    </location>
</feature>
<feature type="transmembrane region" description="Helical" evidence="4">
    <location>
        <begin position="592"/>
        <end position="612"/>
    </location>
</feature>
<sequence length="1038" mass="110983">MDIAEHLIDNTKILANKDGPDWTTQEYDVATPTTISAVVPAERQSKGRTRPNRTNVLRYRLFPRLATEFVQPGPAAWQLLTDVLPIHHSTLSTTFTTPSYAAGSQPDQLTPIVDQLTNGPAFSSFPPLQWINLTSLLQGSTHPPALKDASIGYDETSRNVIIFGGESEGGFAQSQTYLLNLDSLSWSVPNPPPSLQSTPSARSAAIAGCDFAASNRHGFVVVGGKGDNSNPLSDVWEFDFNNQFWAQVSVPQGGPSARWGAAGGIDFRTTPVQDPVVAGPNNTIFLAGGTNGTMVNSLSTIWRLNISGTLSSNLPNDSSGYWDEITVGNLPSRTDTGDVVLSQQIIAIGGCDSDSGDASCVKQDSYVINAQTRTQISPGGCPAPRTNPVVVPNVNGNSTSFTSQIFLLLGTIDETLWSDDGGLEKGEVAILDVNTGSWSRVLPSGDPGSSGTQAFPSPRKGSSAFAYTSALVGGSRSNAADTIIFGGQDASGQYLSDVWILRAYSGTITSSNLQWSGYGTGALETGIDASGAHVTVEFMTKCASALSTASTSTSTSSGSSKPSSTSTSTSSSPPSGSPSTLPLYDTSFYHKLFAPLSLTLFLPALLLFRMFSSSFNGDATPTKAALWVYLSAILTIASYGMGIAALALSFTTISTARSLTKRDSSSSIILKTGHGQAGLAFFICLYGLVPILVFLSVYLRRRSGGSSGETEIAMENDRDHTNSEDSGEKVATSSRGPDASITLSRPGSPRPPSQSLSTSNMMRVSNDGCLSSASDSDSLASGQRGFEVVNRPTRRRKHSDSWLTPGDASQHAQRTLAGIDWLQRRRSLNAVDELDYAITQVIRSHQTPSNPGTTDVLVPSGPSRPMNFPPLIETIVHVLLHMFLLGLCIIALIALWSRAPRATFAAFLAWTACFYGALILFAWHGRPRHSILAVVFSRLQSQSYHPAVVSEPPTPNRPNGEGVADGPYLHQPSYRPVASDMHDGTSYTQGHRSMDDDDDEDQDEDEDTRQQRIENEIGRREVSIVTVPKRKLWITNPS</sequence>
<name>A0A284QZR5_ARMOS</name>
<keyword evidence="2" id="KW-0677">Repeat</keyword>
<keyword evidence="4" id="KW-0472">Membrane</keyword>
<dbReference type="STRING" id="47428.A0A284QZR5"/>